<dbReference type="EMBL" id="BSER01000001">
    <property type="protein sequence ID" value="GLJ94159.1"/>
    <property type="molecule type" value="Genomic_DNA"/>
</dbReference>
<keyword evidence="2" id="KW-1185">Reference proteome</keyword>
<dbReference type="InterPro" id="IPR016064">
    <property type="entry name" value="NAD/diacylglycerol_kinase_sf"/>
</dbReference>
<proteinExistence type="predicted"/>
<reference evidence="1" key="1">
    <citation type="journal article" date="2014" name="Int. J. Syst. Evol. Microbiol.">
        <title>Complete genome sequence of Corynebacterium casei LMG S-19264T (=DSM 44701T), isolated from a smear-ripened cheese.</title>
        <authorList>
            <consortium name="US DOE Joint Genome Institute (JGI-PGF)"/>
            <person name="Walter F."/>
            <person name="Albersmeier A."/>
            <person name="Kalinowski J."/>
            <person name="Ruckert C."/>
        </authorList>
    </citation>
    <scope>NUCLEOTIDE SEQUENCE</scope>
    <source>
        <strain evidence="1">VKM Ac-1940</strain>
    </source>
</reference>
<evidence type="ECO:0008006" key="3">
    <source>
        <dbReference type="Google" id="ProtNLM"/>
    </source>
</evidence>
<gene>
    <name evidence="1" type="ORF">GCM10017591_02200</name>
</gene>
<accession>A0A9W6HJZ7</accession>
<protein>
    <recommendedName>
        <fullName evidence="3">NAD kinase</fullName>
    </recommendedName>
</protein>
<dbReference type="InterPro" id="IPR017437">
    <property type="entry name" value="ATP-NAD_kinase_PpnK-typ_C"/>
</dbReference>
<dbReference type="Proteomes" id="UP001142291">
    <property type="component" value="Unassembled WGS sequence"/>
</dbReference>
<dbReference type="Gene3D" id="3.40.50.10330">
    <property type="entry name" value="Probable inorganic polyphosphate/atp-NAD kinase, domain 1"/>
    <property type="match status" value="1"/>
</dbReference>
<sequence>MSAPRAVIVHRASELTELLARHGTRGQVAFFLDQRGQSLAAVEERHERTRAALADVAAGLPVDWRRASVERGELARFVFEPDDVILVVGQDGLVANAAKYLGAQRVIGIDPLPGVNAGVLVPHTPAAGVALAETAQAGAARVCERTMVQVRTDDGQSLTALNEVMIGQPGHQSARYTLDVAARRERQSSSGVIVGTGTGATGWCASIARIQSPGLPLPSPTDRSLAWFVREPWPSPSTGADLLAGRLDDDAAGGGLTLRVESDRLVAFGDGMEDDRLTLSWGQRVSVTIAERTLRTVEAPRPTR</sequence>
<dbReference type="SUPFAM" id="SSF111331">
    <property type="entry name" value="NAD kinase/diacylglycerol kinase-like"/>
    <property type="match status" value="1"/>
</dbReference>
<comment type="caution">
    <text evidence="1">The sequence shown here is derived from an EMBL/GenBank/DDBJ whole genome shotgun (WGS) entry which is preliminary data.</text>
</comment>
<dbReference type="AlphaFoldDB" id="A0A9W6HJZ7"/>
<dbReference type="GO" id="GO:0019674">
    <property type="term" value="P:NAD+ metabolic process"/>
    <property type="evidence" value="ECO:0007669"/>
    <property type="project" value="InterPro"/>
</dbReference>
<organism evidence="1 2">
    <name type="scientific">Microbacterium dextranolyticum</name>
    <dbReference type="NCBI Taxonomy" id="36806"/>
    <lineage>
        <taxon>Bacteria</taxon>
        <taxon>Bacillati</taxon>
        <taxon>Actinomycetota</taxon>
        <taxon>Actinomycetes</taxon>
        <taxon>Micrococcales</taxon>
        <taxon>Microbacteriaceae</taxon>
        <taxon>Microbacterium</taxon>
    </lineage>
</organism>
<name>A0A9W6HJZ7_9MICO</name>
<reference evidence="1" key="2">
    <citation type="submission" date="2023-01" db="EMBL/GenBank/DDBJ databases">
        <authorList>
            <person name="Sun Q."/>
            <person name="Evtushenko L."/>
        </authorList>
    </citation>
    <scope>NUCLEOTIDE SEQUENCE</scope>
    <source>
        <strain evidence="1">VKM Ac-1940</strain>
    </source>
</reference>
<evidence type="ECO:0000313" key="1">
    <source>
        <dbReference type="EMBL" id="GLJ94159.1"/>
    </source>
</evidence>
<dbReference type="Gene3D" id="2.60.200.30">
    <property type="entry name" value="Probable inorganic polyphosphate/atp-NAD kinase, domain 2"/>
    <property type="match status" value="1"/>
</dbReference>
<dbReference type="GO" id="GO:0003951">
    <property type="term" value="F:NAD+ kinase activity"/>
    <property type="evidence" value="ECO:0007669"/>
    <property type="project" value="InterPro"/>
</dbReference>
<dbReference type="InterPro" id="IPR017438">
    <property type="entry name" value="ATP-NAD_kinase_N"/>
</dbReference>
<evidence type="ECO:0000313" key="2">
    <source>
        <dbReference type="Proteomes" id="UP001142291"/>
    </source>
</evidence>
<dbReference type="RefSeq" id="WP_204962656.1">
    <property type="nucleotide sequence ID" value="NZ_BAAAUR010000002.1"/>
</dbReference>